<protein>
    <recommendedName>
        <fullName evidence="3">PLC-like phosphodiesterase</fullName>
    </recommendedName>
</protein>
<dbReference type="PANTHER" id="PTHR13593:SF143">
    <property type="entry name" value="PHOSPHATIDYLINOSITOL-SPECIFIC PHOSPHOLIPASE C X DOMAIN-CONTAINING PROTEIN"/>
    <property type="match status" value="1"/>
</dbReference>
<comment type="caution">
    <text evidence="1">The sequence shown here is derived from an EMBL/GenBank/DDBJ whole genome shotgun (WGS) entry which is preliminary data.</text>
</comment>
<dbReference type="EMBL" id="PDXD01000001">
    <property type="protein sequence ID" value="RYN83515.1"/>
    <property type="molecule type" value="Genomic_DNA"/>
</dbReference>
<dbReference type="AlphaFoldDB" id="A0A4Q4NWL9"/>
<evidence type="ECO:0000313" key="1">
    <source>
        <dbReference type="EMBL" id="RYN83515.1"/>
    </source>
</evidence>
<sequence>MQNLGILGIMRLLSGLWGGLALILLLPQHGVVRGSGFQDDRTGYAAPGEHIHQQRLQSVSYNKSTSEKDLEGSSIMGWGGDLTLVNGSPFRWILNSQHSYQMDTWIWPTINAGMNNSELETTPPLTKKGQASRVYVEFGTRGSTRDDAGEAYYSIDETSDKFTVLSRKPSDYKLTISLDGMSTKQSSQGAKIDLGFRHNAAVNWIMSVDEAGNWWSNSGTYSDWMQQSLGSLANRTLKHICMPGSHDAGMGTFKPGTIGAHFANTQTQYLDFYQQLMAGSRYFDLRPVLSRGEWVAGHYGQVGDIWLGGNGQTLEEIIRQINDFTADYQELVIINLSHTLDTDNKYKDLTQTQWNDLFTTLKSINDRYILENPGTTDLSDKRLGEFITDRASVLVVAQIPEGITLGDFASQGFYSGRNFPFYDEYSNSNNLANMKSDQLAKLKQNRNIVGEENEKKDAFHIFSWTLTQQPEDVLNFDKAIMNMAASAFDDLISEAWNAFTPQSFPNVLFVDSLGVRDKSVVFPFDRPKQGLQPNSDIAAFAVAVNNGIAGKNGIVTGRQLKRGT</sequence>
<dbReference type="VEuPathDB" id="FungiDB:CC77DRAFT_1017214"/>
<dbReference type="Gene3D" id="3.20.20.190">
    <property type="entry name" value="Phosphatidylinositol (PI) phosphodiesterase"/>
    <property type="match status" value="1"/>
</dbReference>
<accession>A0A4Q4NWL9</accession>
<reference evidence="2" key="1">
    <citation type="journal article" date="2019" name="bioRxiv">
        <title>Genomics, evolutionary history and diagnostics of the Alternaria alternata species group including apple and Asian pear pathotypes.</title>
        <authorList>
            <person name="Armitage A.D."/>
            <person name="Cockerton H.M."/>
            <person name="Sreenivasaprasad S."/>
            <person name="Woodhall J.W."/>
            <person name="Lane C.R."/>
            <person name="Harrison R.J."/>
            <person name="Clarkson J.P."/>
        </authorList>
    </citation>
    <scope>NUCLEOTIDE SEQUENCE [LARGE SCALE GENOMIC DNA]</scope>
    <source>
        <strain evidence="2">FERA 1177</strain>
    </source>
</reference>
<dbReference type="GO" id="GO:0008081">
    <property type="term" value="F:phosphoric diester hydrolase activity"/>
    <property type="evidence" value="ECO:0007669"/>
    <property type="project" value="InterPro"/>
</dbReference>
<evidence type="ECO:0000313" key="2">
    <source>
        <dbReference type="Proteomes" id="UP000291422"/>
    </source>
</evidence>
<organism evidence="1 2">
    <name type="scientific">Alternaria alternata</name>
    <name type="common">Alternaria rot fungus</name>
    <name type="synonym">Torula alternata</name>
    <dbReference type="NCBI Taxonomy" id="5599"/>
    <lineage>
        <taxon>Eukaryota</taxon>
        <taxon>Fungi</taxon>
        <taxon>Dikarya</taxon>
        <taxon>Ascomycota</taxon>
        <taxon>Pezizomycotina</taxon>
        <taxon>Dothideomycetes</taxon>
        <taxon>Pleosporomycetidae</taxon>
        <taxon>Pleosporales</taxon>
        <taxon>Pleosporineae</taxon>
        <taxon>Pleosporaceae</taxon>
        <taxon>Alternaria</taxon>
        <taxon>Alternaria sect. Alternaria</taxon>
        <taxon>Alternaria alternata complex</taxon>
    </lineage>
</organism>
<dbReference type="SUPFAM" id="SSF51695">
    <property type="entry name" value="PLC-like phosphodiesterases"/>
    <property type="match status" value="1"/>
</dbReference>
<dbReference type="InterPro" id="IPR017946">
    <property type="entry name" value="PLC-like_Pdiesterase_TIM-brl"/>
</dbReference>
<proteinExistence type="predicted"/>
<dbReference type="PANTHER" id="PTHR13593">
    <property type="match status" value="1"/>
</dbReference>
<gene>
    <name evidence="1" type="ORF">AA0117_g866</name>
</gene>
<evidence type="ECO:0008006" key="3">
    <source>
        <dbReference type="Google" id="ProtNLM"/>
    </source>
</evidence>
<name>A0A4Q4NWL9_ALTAL</name>
<dbReference type="PROSITE" id="PS50007">
    <property type="entry name" value="PIPLC_X_DOMAIN"/>
    <property type="match status" value="1"/>
</dbReference>
<dbReference type="Proteomes" id="UP000291422">
    <property type="component" value="Unassembled WGS sequence"/>
</dbReference>
<dbReference type="GO" id="GO:0006629">
    <property type="term" value="P:lipid metabolic process"/>
    <property type="evidence" value="ECO:0007669"/>
    <property type="project" value="InterPro"/>
</dbReference>
<dbReference type="InterPro" id="IPR051057">
    <property type="entry name" value="PI-PLC_domain"/>
</dbReference>